<evidence type="ECO:0000313" key="3">
    <source>
        <dbReference type="Proteomes" id="UP000828390"/>
    </source>
</evidence>
<sequence>MKSAKALPGYGYGRMERRTDGRMEGRTDNAKTISLRLWRGKLININTIIMSIECSPCTYNSRKVPKHFQDMATDGWKDGQTEGWKDGQTTPKQYPSAYGGG</sequence>
<dbReference type="Proteomes" id="UP000828390">
    <property type="component" value="Unassembled WGS sequence"/>
</dbReference>
<feature type="region of interest" description="Disordered" evidence="1">
    <location>
        <begin position="71"/>
        <end position="101"/>
    </location>
</feature>
<evidence type="ECO:0000256" key="1">
    <source>
        <dbReference type="SAM" id="MobiDB-lite"/>
    </source>
</evidence>
<feature type="compositionally biased region" description="Basic and acidic residues" evidence="1">
    <location>
        <begin position="14"/>
        <end position="27"/>
    </location>
</feature>
<keyword evidence="3" id="KW-1185">Reference proteome</keyword>
<proteinExistence type="predicted"/>
<organism evidence="2 3">
    <name type="scientific">Dreissena polymorpha</name>
    <name type="common">Zebra mussel</name>
    <name type="synonym">Mytilus polymorpha</name>
    <dbReference type="NCBI Taxonomy" id="45954"/>
    <lineage>
        <taxon>Eukaryota</taxon>
        <taxon>Metazoa</taxon>
        <taxon>Spiralia</taxon>
        <taxon>Lophotrochozoa</taxon>
        <taxon>Mollusca</taxon>
        <taxon>Bivalvia</taxon>
        <taxon>Autobranchia</taxon>
        <taxon>Heteroconchia</taxon>
        <taxon>Euheterodonta</taxon>
        <taxon>Imparidentia</taxon>
        <taxon>Neoheterodontei</taxon>
        <taxon>Myida</taxon>
        <taxon>Dreissenoidea</taxon>
        <taxon>Dreissenidae</taxon>
        <taxon>Dreissena</taxon>
    </lineage>
</organism>
<accession>A0A9D4IF07</accession>
<comment type="caution">
    <text evidence="2">The sequence shown here is derived from an EMBL/GenBank/DDBJ whole genome shotgun (WGS) entry which is preliminary data.</text>
</comment>
<dbReference type="AlphaFoldDB" id="A0A9D4IF07"/>
<feature type="compositionally biased region" description="Basic and acidic residues" evidence="1">
    <location>
        <begin position="75"/>
        <end position="85"/>
    </location>
</feature>
<reference evidence="2" key="1">
    <citation type="journal article" date="2019" name="bioRxiv">
        <title>The Genome of the Zebra Mussel, Dreissena polymorpha: A Resource for Invasive Species Research.</title>
        <authorList>
            <person name="McCartney M.A."/>
            <person name="Auch B."/>
            <person name="Kono T."/>
            <person name="Mallez S."/>
            <person name="Zhang Y."/>
            <person name="Obille A."/>
            <person name="Becker A."/>
            <person name="Abrahante J.E."/>
            <person name="Garbe J."/>
            <person name="Badalamenti J.P."/>
            <person name="Herman A."/>
            <person name="Mangelson H."/>
            <person name="Liachko I."/>
            <person name="Sullivan S."/>
            <person name="Sone E.D."/>
            <person name="Koren S."/>
            <person name="Silverstein K.A.T."/>
            <person name="Beckman K.B."/>
            <person name="Gohl D.M."/>
        </authorList>
    </citation>
    <scope>NUCLEOTIDE SEQUENCE</scope>
    <source>
        <strain evidence="2">Duluth1</strain>
        <tissue evidence="2">Whole animal</tissue>
    </source>
</reference>
<reference evidence="2" key="2">
    <citation type="submission" date="2020-11" db="EMBL/GenBank/DDBJ databases">
        <authorList>
            <person name="McCartney M.A."/>
            <person name="Auch B."/>
            <person name="Kono T."/>
            <person name="Mallez S."/>
            <person name="Becker A."/>
            <person name="Gohl D.M."/>
            <person name="Silverstein K.A.T."/>
            <person name="Koren S."/>
            <person name="Bechman K.B."/>
            <person name="Herman A."/>
            <person name="Abrahante J.E."/>
            <person name="Garbe J."/>
        </authorList>
    </citation>
    <scope>NUCLEOTIDE SEQUENCE</scope>
    <source>
        <strain evidence="2">Duluth1</strain>
        <tissue evidence="2">Whole animal</tissue>
    </source>
</reference>
<name>A0A9D4IF07_DREPO</name>
<feature type="region of interest" description="Disordered" evidence="1">
    <location>
        <begin position="1"/>
        <end position="27"/>
    </location>
</feature>
<dbReference type="EMBL" id="JAIWYP010000009">
    <property type="protein sequence ID" value="KAH3771560.1"/>
    <property type="molecule type" value="Genomic_DNA"/>
</dbReference>
<evidence type="ECO:0000313" key="2">
    <source>
        <dbReference type="EMBL" id="KAH3771560.1"/>
    </source>
</evidence>
<gene>
    <name evidence="2" type="ORF">DPMN_172884</name>
</gene>
<protein>
    <submittedName>
        <fullName evidence="2">Uncharacterized protein</fullName>
    </submittedName>
</protein>